<keyword evidence="3" id="KW-0547">Nucleotide-binding</keyword>
<dbReference type="Gene3D" id="1.10.3090.10">
    <property type="entry name" value="cca-adding enzyme, domain 2"/>
    <property type="match status" value="1"/>
</dbReference>
<dbReference type="GeneID" id="28730361"/>
<dbReference type="PANTHER" id="PTHR13734:SF5">
    <property type="entry name" value="CCA TRNA NUCLEOTIDYLTRANSFERASE, MITOCHONDRIAL"/>
    <property type="match status" value="1"/>
</dbReference>
<feature type="domain" description="Poly A polymerase head" evidence="6">
    <location>
        <begin position="59"/>
        <end position="214"/>
    </location>
</feature>
<dbReference type="Pfam" id="PF12627">
    <property type="entry name" value="PolyA_pol_RNAbd"/>
    <property type="match status" value="1"/>
</dbReference>
<dbReference type="AlphaFoldDB" id="A0A0M8MMB8"/>
<name>A0A0M8MMB8_9BASI</name>
<evidence type="ECO:0000256" key="4">
    <source>
        <dbReference type="ARBA" id="ARBA00022884"/>
    </source>
</evidence>
<feature type="domain" description="tRNA nucleotidyltransferase/poly(A) polymerase RNA and SrmB- binding" evidence="7">
    <location>
        <begin position="270"/>
        <end position="315"/>
    </location>
</feature>
<evidence type="ECO:0000259" key="7">
    <source>
        <dbReference type="Pfam" id="PF12627"/>
    </source>
</evidence>
<dbReference type="EMBL" id="LGAV01000004">
    <property type="protein sequence ID" value="KOS14448.1"/>
    <property type="molecule type" value="Genomic_DNA"/>
</dbReference>
<dbReference type="InterPro" id="IPR002646">
    <property type="entry name" value="PolA_pol_head_dom"/>
</dbReference>
<dbReference type="OrthoDB" id="445712at2759"/>
<comment type="similarity">
    <text evidence="1 5">Belongs to the tRNA nucleotidyltransferase/poly(A) polymerase family.</text>
</comment>
<dbReference type="GO" id="GO:0000166">
    <property type="term" value="F:nucleotide binding"/>
    <property type="evidence" value="ECO:0007669"/>
    <property type="project" value="UniProtKB-KW"/>
</dbReference>
<dbReference type="InterPro" id="IPR032828">
    <property type="entry name" value="PolyA_RNA-bd"/>
</dbReference>
<dbReference type="CDD" id="cd05398">
    <property type="entry name" value="NT_ClassII-CCAase"/>
    <property type="match status" value="1"/>
</dbReference>
<evidence type="ECO:0000256" key="2">
    <source>
        <dbReference type="ARBA" id="ARBA00022679"/>
    </source>
</evidence>
<proteinExistence type="inferred from homology"/>
<accession>A0A0M8MMB8</accession>
<evidence type="ECO:0000259" key="6">
    <source>
        <dbReference type="Pfam" id="PF01743"/>
    </source>
</evidence>
<dbReference type="Pfam" id="PF01743">
    <property type="entry name" value="PolyA_pol"/>
    <property type="match status" value="1"/>
</dbReference>
<dbReference type="InterPro" id="IPR043519">
    <property type="entry name" value="NT_sf"/>
</dbReference>
<dbReference type="SUPFAM" id="SSF81301">
    <property type="entry name" value="Nucleotidyltransferase"/>
    <property type="match status" value="1"/>
</dbReference>
<gene>
    <name evidence="8" type="ORF">Malapachy_4030</name>
</gene>
<dbReference type="STRING" id="77020.A0A0M8MMB8"/>
<keyword evidence="9" id="KW-1185">Reference proteome</keyword>
<evidence type="ECO:0000256" key="5">
    <source>
        <dbReference type="RuleBase" id="RU003953"/>
    </source>
</evidence>
<dbReference type="Gene3D" id="3.30.460.10">
    <property type="entry name" value="Beta Polymerase, domain 2"/>
    <property type="match status" value="1"/>
</dbReference>
<dbReference type="VEuPathDB" id="FungiDB:Malapachy_4030"/>
<dbReference type="SUPFAM" id="SSF81891">
    <property type="entry name" value="Poly A polymerase C-terminal region-like"/>
    <property type="match status" value="1"/>
</dbReference>
<keyword evidence="4 5" id="KW-0694">RNA-binding</keyword>
<evidence type="ECO:0000313" key="9">
    <source>
        <dbReference type="Proteomes" id="UP000037751"/>
    </source>
</evidence>
<evidence type="ECO:0000256" key="1">
    <source>
        <dbReference type="ARBA" id="ARBA00007265"/>
    </source>
</evidence>
<comment type="caution">
    <text evidence="8">The sequence shown here is derived from an EMBL/GenBank/DDBJ whole genome shotgun (WGS) entry which is preliminary data.</text>
</comment>
<protein>
    <submittedName>
        <fullName evidence="8">Trna nucleotidyltransferase</fullName>
    </submittedName>
</protein>
<evidence type="ECO:0000313" key="8">
    <source>
        <dbReference type="EMBL" id="KOS14448.1"/>
    </source>
</evidence>
<organism evidence="8 9">
    <name type="scientific">Malassezia pachydermatis</name>
    <dbReference type="NCBI Taxonomy" id="77020"/>
    <lineage>
        <taxon>Eukaryota</taxon>
        <taxon>Fungi</taxon>
        <taxon>Dikarya</taxon>
        <taxon>Basidiomycota</taxon>
        <taxon>Ustilaginomycotina</taxon>
        <taxon>Malasseziomycetes</taxon>
        <taxon>Malasseziales</taxon>
        <taxon>Malasseziaceae</taxon>
        <taxon>Malassezia</taxon>
    </lineage>
</organism>
<dbReference type="RefSeq" id="XP_017992080.1">
    <property type="nucleotide sequence ID" value="XM_018138485.1"/>
</dbReference>
<sequence>MTATPSLSLTQHEQWLCTLLDDTCRWMTATNPSIDVDGTAHRFRDMARPSSSPTLACEARVAGGWVRDKLLGLPSHDLDISLSTLTGHHFALFLREYLQSDAFGTTSLAQAMDKQWSREESISHIGKIAANPEQSKNLETATARVLGLDLDFVNLRKEEYEGTSRIPVMSFGTPFEDAMRRDITVNAMFYNVHTHRVEDWTEHGWEDLQAGLVRTPLEPVSTFRDDPLRILRCVRFASRFHYRIHEDIRATLRGQAHGAQSSEEAQATAQELRDALTCKVSRERFGIEVDKMLSGRDPLHALELLTELELYRAVFLPPPPHDETLYLSHDQGTSNEGPLPALSPQAMLRVAACLHGILHQCGPYADLWRRMPRDWVDAFTTSEHAAPMQRLLWYAVALLPLQHIYYREKKKAVWAGVLTIASGLKLGNRTTKDPVLHLHTAAQLLSRPSLDRFQPAPMTTRRSTIGLLLRHASITNPTLYVELSMTLLFAMLSDLAPYCHDGPLDIVQAERIVDEFATFWTYVADEELAQFASAKPLLDGRQVADVLGCEKHLISRIQPYVFAWQMDHMDHHASHAEHQAACIADLKHAWDQGYMVPEEERQRFDKRQKK</sequence>
<dbReference type="GO" id="GO:0052927">
    <property type="term" value="F:CC tRNA cytidylyltransferase activity"/>
    <property type="evidence" value="ECO:0007669"/>
    <property type="project" value="TreeGrafter"/>
</dbReference>
<dbReference type="GO" id="GO:0001680">
    <property type="term" value="P:tRNA 3'-terminal CCA addition"/>
    <property type="evidence" value="ECO:0007669"/>
    <property type="project" value="TreeGrafter"/>
</dbReference>
<evidence type="ECO:0000256" key="3">
    <source>
        <dbReference type="ARBA" id="ARBA00022741"/>
    </source>
</evidence>
<dbReference type="Proteomes" id="UP000037751">
    <property type="component" value="Unassembled WGS sequence"/>
</dbReference>
<dbReference type="GO" id="GO:0052929">
    <property type="term" value="F:ATP:3'-cytidine-cytidine-tRNA adenylyltransferase activity"/>
    <property type="evidence" value="ECO:0007669"/>
    <property type="project" value="TreeGrafter"/>
</dbReference>
<keyword evidence="2 5" id="KW-0808">Transferase</keyword>
<dbReference type="GO" id="GO:0003723">
    <property type="term" value="F:RNA binding"/>
    <property type="evidence" value="ECO:0007669"/>
    <property type="project" value="UniProtKB-KW"/>
</dbReference>
<reference evidence="8 9" key="1">
    <citation type="submission" date="2015-07" db="EMBL/GenBank/DDBJ databases">
        <title>Draft Genome Sequence of Malassezia furfur CBS1878 and Malassezia pachydermatis CBS1879.</title>
        <authorList>
            <person name="Triana S."/>
            <person name="Ohm R."/>
            <person name="Gonzalez A."/>
            <person name="DeCock H."/>
            <person name="Restrepo S."/>
            <person name="Celis A."/>
        </authorList>
    </citation>
    <scope>NUCLEOTIDE SEQUENCE [LARGE SCALE GENOMIC DNA]</scope>
    <source>
        <strain evidence="8 9">CBS 1879</strain>
    </source>
</reference>
<dbReference type="PANTHER" id="PTHR13734">
    <property type="entry name" value="TRNA-NUCLEOTIDYLTRANSFERASE"/>
    <property type="match status" value="1"/>
</dbReference>